<dbReference type="Proteomes" id="UP000005561">
    <property type="component" value="Unassembled WGS sequence"/>
</dbReference>
<dbReference type="STRING" id="168384.SAMN05660368_00362"/>
<dbReference type="AlphaFoldDB" id="C6LEH9"/>
<name>C6LEH9_9FIRM</name>
<organism evidence="1 2">
    <name type="scientific">Marvinbryantia formatexigens DSM 14469</name>
    <dbReference type="NCBI Taxonomy" id="478749"/>
    <lineage>
        <taxon>Bacteria</taxon>
        <taxon>Bacillati</taxon>
        <taxon>Bacillota</taxon>
        <taxon>Clostridia</taxon>
        <taxon>Lachnospirales</taxon>
        <taxon>Lachnospiraceae</taxon>
        <taxon>Marvinbryantia</taxon>
    </lineage>
</organism>
<reference evidence="1" key="1">
    <citation type="submission" date="2009-07" db="EMBL/GenBank/DDBJ databases">
        <authorList>
            <person name="Weinstock G."/>
            <person name="Sodergren E."/>
            <person name="Clifton S."/>
            <person name="Fulton L."/>
            <person name="Fulton B."/>
            <person name="Courtney L."/>
            <person name="Fronick C."/>
            <person name="Harrison M."/>
            <person name="Strong C."/>
            <person name="Farmer C."/>
            <person name="Delahaunty K."/>
            <person name="Markovic C."/>
            <person name="Hall O."/>
            <person name="Minx P."/>
            <person name="Tomlinson C."/>
            <person name="Mitreva M."/>
            <person name="Nelson J."/>
            <person name="Hou S."/>
            <person name="Wollam A."/>
            <person name="Pepin K.H."/>
            <person name="Johnson M."/>
            <person name="Bhonagiri V."/>
            <person name="Nash W.E."/>
            <person name="Warren W."/>
            <person name="Chinwalla A."/>
            <person name="Mardis E.R."/>
            <person name="Wilson R.K."/>
        </authorList>
    </citation>
    <scope>NUCLEOTIDE SEQUENCE [LARGE SCALE GENOMIC DNA]</scope>
    <source>
        <strain evidence="1">DSM 14469</strain>
    </source>
</reference>
<keyword evidence="2" id="KW-1185">Reference proteome</keyword>
<dbReference type="RefSeq" id="WP_006861822.1">
    <property type="nucleotide sequence ID" value="NZ_ACCL02000008.1"/>
</dbReference>
<accession>C6LEH9</accession>
<gene>
    <name evidence="1" type="ORF">BRYFOR_07028</name>
</gene>
<dbReference type="EMBL" id="ACCL02000008">
    <property type="protein sequence ID" value="EET60962.1"/>
    <property type="molecule type" value="Genomic_DNA"/>
</dbReference>
<evidence type="ECO:0000313" key="2">
    <source>
        <dbReference type="Proteomes" id="UP000005561"/>
    </source>
</evidence>
<comment type="caution">
    <text evidence="1">The sequence shown here is derived from an EMBL/GenBank/DDBJ whole genome shotgun (WGS) entry which is preliminary data.</text>
</comment>
<evidence type="ECO:0000313" key="1">
    <source>
        <dbReference type="EMBL" id="EET60962.1"/>
    </source>
</evidence>
<proteinExistence type="predicted"/>
<protein>
    <submittedName>
        <fullName evidence="1">Uncharacterized protein</fullName>
    </submittedName>
</protein>
<sequence>MLNRSKTTNMNMFPPELKVQLVNAQTLVDETRREMKEKSLDVDLTGKLQLRDDCAYLEKLLHRFAKGRTNPKMEEDLKNGMIRLQTTVYNLLRRPFGQE</sequence>